<dbReference type="Proteomes" id="UP001217089">
    <property type="component" value="Unassembled WGS sequence"/>
</dbReference>
<accession>A0ABQ9FXT5</accession>
<sequence length="261" mass="30280">MASGRYKDKGYGYLYWFSYFCAMVALLLVFTAFATPYWYKSWSRVHSPLGNIGLWSVCLSGWVKPRDPEMRSYVGCWWIHSTFFEDVYDQIMPPWFRAVQGLVILTMLCNMLVVFFLSIYCVQRIIDKVIVRRHILFFVSSIFMLIGGVLVLITSFVFAFKSKDPEWMPRPWLNYLSWSFGFNVLSGFFSFFGGVAAFIKYTEVHEKPEPSKSRNKEMDFSKPPPSYPGSAPSESYLPPEPYPPAVAYQPPPPPGVYWLRD</sequence>
<evidence type="ECO:0000256" key="3">
    <source>
        <dbReference type="ARBA" id="ARBA00022989"/>
    </source>
</evidence>
<feature type="transmembrane region" description="Helical" evidence="6">
    <location>
        <begin position="134"/>
        <end position="160"/>
    </location>
</feature>
<evidence type="ECO:0000256" key="1">
    <source>
        <dbReference type="ARBA" id="ARBA00004141"/>
    </source>
</evidence>
<dbReference type="InterPro" id="IPR004031">
    <property type="entry name" value="PMP22/EMP/MP20/Claudin"/>
</dbReference>
<feature type="transmembrane region" description="Helical" evidence="6">
    <location>
        <begin position="12"/>
        <end position="39"/>
    </location>
</feature>
<evidence type="ECO:0000256" key="5">
    <source>
        <dbReference type="SAM" id="MobiDB-lite"/>
    </source>
</evidence>
<reference evidence="7 8" key="1">
    <citation type="submission" date="2022-12" db="EMBL/GenBank/DDBJ databases">
        <title>Chromosome-level genome of Tegillarca granosa.</title>
        <authorList>
            <person name="Kim J."/>
        </authorList>
    </citation>
    <scope>NUCLEOTIDE SEQUENCE [LARGE SCALE GENOMIC DNA]</scope>
    <source>
        <strain evidence="7">Teg-2019</strain>
        <tissue evidence="7">Adductor muscle</tissue>
    </source>
</reference>
<keyword evidence="8" id="KW-1185">Reference proteome</keyword>
<keyword evidence="4 6" id="KW-0472">Membrane</keyword>
<feature type="compositionally biased region" description="Pro residues" evidence="5">
    <location>
        <begin position="238"/>
        <end position="255"/>
    </location>
</feature>
<organism evidence="7 8">
    <name type="scientific">Tegillarca granosa</name>
    <name type="common">Malaysian cockle</name>
    <name type="synonym">Anadara granosa</name>
    <dbReference type="NCBI Taxonomy" id="220873"/>
    <lineage>
        <taxon>Eukaryota</taxon>
        <taxon>Metazoa</taxon>
        <taxon>Spiralia</taxon>
        <taxon>Lophotrochozoa</taxon>
        <taxon>Mollusca</taxon>
        <taxon>Bivalvia</taxon>
        <taxon>Autobranchia</taxon>
        <taxon>Pteriomorphia</taxon>
        <taxon>Arcoida</taxon>
        <taxon>Arcoidea</taxon>
        <taxon>Arcidae</taxon>
        <taxon>Tegillarca</taxon>
    </lineage>
</organism>
<gene>
    <name evidence="7" type="ORF">KUTeg_000490</name>
</gene>
<dbReference type="Gene3D" id="1.20.140.150">
    <property type="match status" value="1"/>
</dbReference>
<evidence type="ECO:0000313" key="8">
    <source>
        <dbReference type="Proteomes" id="UP001217089"/>
    </source>
</evidence>
<evidence type="ECO:0000256" key="4">
    <source>
        <dbReference type="ARBA" id="ARBA00023136"/>
    </source>
</evidence>
<evidence type="ECO:0000256" key="6">
    <source>
        <dbReference type="SAM" id="Phobius"/>
    </source>
</evidence>
<name>A0ABQ9FXT5_TEGGR</name>
<evidence type="ECO:0000313" key="7">
    <source>
        <dbReference type="EMBL" id="KAJ8322019.1"/>
    </source>
</evidence>
<evidence type="ECO:0000256" key="2">
    <source>
        <dbReference type="ARBA" id="ARBA00022692"/>
    </source>
</evidence>
<comment type="caution">
    <text evidence="7">The sequence shown here is derived from an EMBL/GenBank/DDBJ whole genome shotgun (WGS) entry which is preliminary data.</text>
</comment>
<keyword evidence="2 6" id="KW-0812">Transmembrane</keyword>
<dbReference type="PANTHER" id="PTHR21284">
    <property type="entry name" value="EG:80H7.2 PROTEIN"/>
    <property type="match status" value="1"/>
</dbReference>
<feature type="region of interest" description="Disordered" evidence="5">
    <location>
        <begin position="208"/>
        <end position="261"/>
    </location>
</feature>
<feature type="compositionally biased region" description="Basic and acidic residues" evidence="5">
    <location>
        <begin position="208"/>
        <end position="220"/>
    </location>
</feature>
<protein>
    <submittedName>
        <fullName evidence="7">Uncharacterized protein</fullName>
    </submittedName>
</protein>
<proteinExistence type="predicted"/>
<feature type="transmembrane region" description="Helical" evidence="6">
    <location>
        <begin position="180"/>
        <end position="199"/>
    </location>
</feature>
<keyword evidence="3 6" id="KW-1133">Transmembrane helix</keyword>
<dbReference type="EMBL" id="JARBDR010000018">
    <property type="protein sequence ID" value="KAJ8322019.1"/>
    <property type="molecule type" value="Genomic_DNA"/>
</dbReference>
<dbReference type="PANTHER" id="PTHR21284:SF12">
    <property type="entry name" value="EG:80H7.2 PROTEIN"/>
    <property type="match status" value="1"/>
</dbReference>
<feature type="transmembrane region" description="Helical" evidence="6">
    <location>
        <begin position="102"/>
        <end position="122"/>
    </location>
</feature>
<comment type="subcellular location">
    <subcellularLocation>
        <location evidence="1">Membrane</location>
        <topology evidence="1">Multi-pass membrane protein</topology>
    </subcellularLocation>
</comment>
<dbReference type="Pfam" id="PF13903">
    <property type="entry name" value="Claudin_2"/>
    <property type="match status" value="1"/>
</dbReference>